<name>A0A849A3L4_9ACTN</name>
<evidence type="ECO:0000259" key="1">
    <source>
        <dbReference type="Pfam" id="PF00296"/>
    </source>
</evidence>
<dbReference type="Pfam" id="PF00296">
    <property type="entry name" value="Bac_luciferase"/>
    <property type="match status" value="1"/>
</dbReference>
<dbReference type="GO" id="GO:0016705">
    <property type="term" value="F:oxidoreductase activity, acting on paired donors, with incorporation or reduction of molecular oxygen"/>
    <property type="evidence" value="ECO:0007669"/>
    <property type="project" value="InterPro"/>
</dbReference>
<dbReference type="EMBL" id="JABEND010000002">
    <property type="protein sequence ID" value="NNG35199.1"/>
    <property type="molecule type" value="Genomic_DNA"/>
</dbReference>
<dbReference type="InterPro" id="IPR050564">
    <property type="entry name" value="F420-G6PD/mer"/>
</dbReference>
<keyword evidence="3" id="KW-1185">Reference proteome</keyword>
<dbReference type="SUPFAM" id="SSF51679">
    <property type="entry name" value="Bacterial luciferase-like"/>
    <property type="match status" value="1"/>
</dbReference>
<dbReference type="RefSeq" id="WP_171198809.1">
    <property type="nucleotide sequence ID" value="NZ_JABEND010000002.1"/>
</dbReference>
<comment type="caution">
    <text evidence="2">The sequence shown here is derived from an EMBL/GenBank/DDBJ whole genome shotgun (WGS) entry which is preliminary data.</text>
</comment>
<dbReference type="InterPro" id="IPR011251">
    <property type="entry name" value="Luciferase-like_dom"/>
</dbReference>
<accession>A0A849A3L4</accession>
<dbReference type="Proteomes" id="UP000562984">
    <property type="component" value="Unassembled WGS sequence"/>
</dbReference>
<gene>
    <name evidence="2" type="ORF">HKD39_05625</name>
</gene>
<dbReference type="PANTHER" id="PTHR43244">
    <property type="match status" value="1"/>
</dbReference>
<protein>
    <submittedName>
        <fullName evidence="2">LLM class flavin-dependent oxidoreductase</fullName>
    </submittedName>
</protein>
<sequence>MSLSSRPLFSFAANVPFGQGAAAEAVVRAAEAAGFDLFSMTDHPYGAQSFEPYAAVPFLLGRTERISGYVGVTNLPLRPAPMLARTVASLTSLSGGRFALGLGSGGFWEQITRMGVQPLSPRQAVDAFAEAIEVIRGMTGGPGRSLDFAGSFYRADHLAPSAVPTAPIWTGAGGPRSLAVTGRLADGWIPPNGADWTTEKFREGRRRIDAAATSAGRDPAEVISVINLGAPVLTAADLPTTRGPDGRFAGGSARQWVTELTGAVTGYGVAGFNMAVLDETGAISGEVIDRFGAEVIGPVRAAVG</sequence>
<dbReference type="Gene3D" id="3.20.20.30">
    <property type="entry name" value="Luciferase-like domain"/>
    <property type="match status" value="1"/>
</dbReference>
<dbReference type="AlphaFoldDB" id="A0A849A3L4"/>
<feature type="domain" description="Luciferase-like" evidence="1">
    <location>
        <begin position="22"/>
        <end position="225"/>
    </location>
</feature>
<evidence type="ECO:0000313" key="3">
    <source>
        <dbReference type="Proteomes" id="UP000562984"/>
    </source>
</evidence>
<reference evidence="2 3" key="1">
    <citation type="submission" date="2020-05" db="EMBL/GenBank/DDBJ databases">
        <title>Nakamurella sp. DB0629 isolated from air conditioner.</title>
        <authorList>
            <person name="Kim D.H."/>
            <person name="Kim D.-U."/>
        </authorList>
    </citation>
    <scope>NUCLEOTIDE SEQUENCE [LARGE SCALE GENOMIC DNA]</scope>
    <source>
        <strain evidence="2 3">DB0629</strain>
    </source>
</reference>
<dbReference type="CDD" id="cd01097">
    <property type="entry name" value="Tetrahydromethanopterin_reductase"/>
    <property type="match status" value="1"/>
</dbReference>
<dbReference type="InterPro" id="IPR036661">
    <property type="entry name" value="Luciferase-like_sf"/>
</dbReference>
<dbReference type="PANTHER" id="PTHR43244:SF2">
    <property type="entry name" value="CONSERVED HYPOTHETICAL ALANINE AND PROLINE-RICH PROTEIN"/>
    <property type="match status" value="1"/>
</dbReference>
<organism evidence="2 3">
    <name type="scientific">Nakamurella aerolata</name>
    <dbReference type="NCBI Taxonomy" id="1656892"/>
    <lineage>
        <taxon>Bacteria</taxon>
        <taxon>Bacillati</taxon>
        <taxon>Actinomycetota</taxon>
        <taxon>Actinomycetes</taxon>
        <taxon>Nakamurellales</taxon>
        <taxon>Nakamurellaceae</taxon>
        <taxon>Nakamurella</taxon>
    </lineage>
</organism>
<evidence type="ECO:0000313" key="2">
    <source>
        <dbReference type="EMBL" id="NNG35199.1"/>
    </source>
</evidence>
<proteinExistence type="predicted"/>